<dbReference type="AlphaFoldDB" id="A0A820CVP2"/>
<keyword evidence="1" id="KW-0663">Pyridoxal phosphate</keyword>
<organism evidence="3 4">
    <name type="scientific">Rotaria magnacalcarata</name>
    <dbReference type="NCBI Taxonomy" id="392030"/>
    <lineage>
        <taxon>Eukaryota</taxon>
        <taxon>Metazoa</taxon>
        <taxon>Spiralia</taxon>
        <taxon>Gnathifera</taxon>
        <taxon>Rotifera</taxon>
        <taxon>Eurotatoria</taxon>
        <taxon>Bdelloidea</taxon>
        <taxon>Philodinida</taxon>
        <taxon>Philodinidae</taxon>
        <taxon>Rotaria</taxon>
    </lineage>
</organism>
<protein>
    <submittedName>
        <fullName evidence="3">Uncharacterized protein</fullName>
    </submittedName>
</protein>
<keyword evidence="4" id="KW-1185">Reference proteome</keyword>
<dbReference type="Pfam" id="PF01041">
    <property type="entry name" value="DegT_DnrJ_EryC1"/>
    <property type="match status" value="1"/>
</dbReference>
<dbReference type="GO" id="GO:0000271">
    <property type="term" value="P:polysaccharide biosynthetic process"/>
    <property type="evidence" value="ECO:0007669"/>
    <property type="project" value="TreeGrafter"/>
</dbReference>
<reference evidence="3" key="1">
    <citation type="submission" date="2021-02" db="EMBL/GenBank/DDBJ databases">
        <authorList>
            <person name="Nowell W R."/>
        </authorList>
    </citation>
    <scope>NUCLEOTIDE SEQUENCE</scope>
</reference>
<dbReference type="InterPro" id="IPR015424">
    <property type="entry name" value="PyrdxlP-dep_Trfase"/>
</dbReference>
<accession>A0A820CVP2</accession>
<comment type="caution">
    <text evidence="3">The sequence shown here is derived from an EMBL/GenBank/DDBJ whole genome shotgun (WGS) entry which is preliminary data.</text>
</comment>
<sequence length="210" mass="24009">MKDCFRKAASRRNSLNYGTSAFVSFHHTKPIGFGEGGAVIIDRKYEMAVRQSINFGYDVPKGDVRWLAEGSNYKMSDVQAAFIYAYLDGFHDILDANMSLYERLKHEIDKLNIDINFLPNFSSTTPFTSCCPVLFKRPIGESLLKLVACEDSIDIRKYYKPLISIRPLVPVSYDVYDHIVCFPCHSEMTDEDVLKIIHVIQKLHEKSLVV</sequence>
<evidence type="ECO:0000313" key="2">
    <source>
        <dbReference type="EMBL" id="CAF2216655.1"/>
    </source>
</evidence>
<proteinExistence type="predicted"/>
<dbReference type="Proteomes" id="UP000663856">
    <property type="component" value="Unassembled WGS sequence"/>
</dbReference>
<dbReference type="InterPro" id="IPR015421">
    <property type="entry name" value="PyrdxlP-dep_Trfase_major"/>
</dbReference>
<dbReference type="GO" id="GO:0008483">
    <property type="term" value="F:transaminase activity"/>
    <property type="evidence" value="ECO:0007669"/>
    <property type="project" value="TreeGrafter"/>
</dbReference>
<name>A0A820CVP2_9BILA</name>
<evidence type="ECO:0000313" key="4">
    <source>
        <dbReference type="Proteomes" id="UP000663866"/>
    </source>
</evidence>
<evidence type="ECO:0000256" key="1">
    <source>
        <dbReference type="ARBA" id="ARBA00022898"/>
    </source>
</evidence>
<dbReference type="EMBL" id="CAJNRF010016961">
    <property type="protein sequence ID" value="CAF2216655.1"/>
    <property type="molecule type" value="Genomic_DNA"/>
</dbReference>
<dbReference type="Gene3D" id="3.40.640.10">
    <property type="entry name" value="Type I PLP-dependent aspartate aminotransferase-like (Major domain)"/>
    <property type="match status" value="1"/>
</dbReference>
<dbReference type="PANTHER" id="PTHR30244:SF9">
    <property type="entry name" value="PROTEIN RV3402C"/>
    <property type="match status" value="1"/>
</dbReference>
<dbReference type="SUPFAM" id="SSF53383">
    <property type="entry name" value="PLP-dependent transferases"/>
    <property type="match status" value="1"/>
</dbReference>
<evidence type="ECO:0000313" key="3">
    <source>
        <dbReference type="EMBL" id="CAF4228125.1"/>
    </source>
</evidence>
<dbReference type="PANTHER" id="PTHR30244">
    <property type="entry name" value="TRANSAMINASE"/>
    <property type="match status" value="1"/>
</dbReference>
<dbReference type="EMBL" id="CAJOBG010007843">
    <property type="protein sequence ID" value="CAF4228125.1"/>
    <property type="molecule type" value="Genomic_DNA"/>
</dbReference>
<dbReference type="GO" id="GO:0030170">
    <property type="term" value="F:pyridoxal phosphate binding"/>
    <property type="evidence" value="ECO:0007669"/>
    <property type="project" value="TreeGrafter"/>
</dbReference>
<dbReference type="Proteomes" id="UP000663866">
    <property type="component" value="Unassembled WGS sequence"/>
</dbReference>
<dbReference type="InterPro" id="IPR000653">
    <property type="entry name" value="DegT/StrS_aminotransferase"/>
</dbReference>
<gene>
    <name evidence="3" type="ORF">OVN521_LOCUS27821</name>
    <name evidence="2" type="ORF">WKI299_LOCUS35294</name>
</gene>